<dbReference type="GeneID" id="63762504"/>
<sequence>MAATTTTPENLYHILLTTSHMGKNPNNVVEKVRIPGTYTSLLAAKAAAHSCLYEAGYERDWFEHYETKPSLLEKHNGTPHLVVYATAPDGTAFRVRIDTTPNERKLTSDLADGRIGVPLYYVVQAAVEYTGDEGGVVRDINVQGTYGTYEEARGFASAALLSPRDGVTRESFAEYTEAEPSERDCGYGDNVIVHAASDYGTNYLVSVIKTQELESVKIAEAAMKIG</sequence>
<dbReference type="Proteomes" id="UP000184356">
    <property type="component" value="Unassembled WGS sequence"/>
</dbReference>
<evidence type="ECO:0000313" key="2">
    <source>
        <dbReference type="Proteomes" id="UP000184356"/>
    </source>
</evidence>
<name>A0A1L9TM13_9EURO</name>
<dbReference type="VEuPathDB" id="FungiDB:ASPSYDRAFT_42219"/>
<dbReference type="OrthoDB" id="3880401at2759"/>
<gene>
    <name evidence="1" type="ORF">ASPSYDRAFT_42219</name>
</gene>
<evidence type="ECO:0000313" key="1">
    <source>
        <dbReference type="EMBL" id="OJJ60476.1"/>
    </source>
</evidence>
<protein>
    <submittedName>
        <fullName evidence="1">Uncharacterized protein</fullName>
    </submittedName>
</protein>
<dbReference type="AlphaFoldDB" id="A0A1L9TM13"/>
<dbReference type="EMBL" id="KV878584">
    <property type="protein sequence ID" value="OJJ60476.1"/>
    <property type="molecule type" value="Genomic_DNA"/>
</dbReference>
<organism evidence="1 2">
    <name type="scientific">Aspergillus sydowii CBS 593.65</name>
    <dbReference type="NCBI Taxonomy" id="1036612"/>
    <lineage>
        <taxon>Eukaryota</taxon>
        <taxon>Fungi</taxon>
        <taxon>Dikarya</taxon>
        <taxon>Ascomycota</taxon>
        <taxon>Pezizomycotina</taxon>
        <taxon>Eurotiomycetes</taxon>
        <taxon>Eurotiomycetidae</taxon>
        <taxon>Eurotiales</taxon>
        <taxon>Aspergillaceae</taxon>
        <taxon>Aspergillus</taxon>
        <taxon>Aspergillus subgen. Nidulantes</taxon>
    </lineage>
</organism>
<proteinExistence type="predicted"/>
<dbReference type="RefSeq" id="XP_040704282.1">
    <property type="nucleotide sequence ID" value="XM_040846431.1"/>
</dbReference>
<accession>A0A1L9TM13</accession>
<reference evidence="2" key="1">
    <citation type="journal article" date="2017" name="Genome Biol.">
        <title>Comparative genomics reveals high biological diversity and specific adaptations in the industrially and medically important fungal genus Aspergillus.</title>
        <authorList>
            <person name="de Vries R.P."/>
            <person name="Riley R."/>
            <person name="Wiebenga A."/>
            <person name="Aguilar-Osorio G."/>
            <person name="Amillis S."/>
            <person name="Uchima C.A."/>
            <person name="Anderluh G."/>
            <person name="Asadollahi M."/>
            <person name="Askin M."/>
            <person name="Barry K."/>
            <person name="Battaglia E."/>
            <person name="Bayram O."/>
            <person name="Benocci T."/>
            <person name="Braus-Stromeyer S.A."/>
            <person name="Caldana C."/>
            <person name="Canovas D."/>
            <person name="Cerqueira G.C."/>
            <person name="Chen F."/>
            <person name="Chen W."/>
            <person name="Choi C."/>
            <person name="Clum A."/>
            <person name="Dos Santos R.A."/>
            <person name="Damasio A.R."/>
            <person name="Diallinas G."/>
            <person name="Emri T."/>
            <person name="Fekete E."/>
            <person name="Flipphi M."/>
            <person name="Freyberg S."/>
            <person name="Gallo A."/>
            <person name="Gournas C."/>
            <person name="Habgood R."/>
            <person name="Hainaut M."/>
            <person name="Harispe M.L."/>
            <person name="Henrissat B."/>
            <person name="Hilden K.S."/>
            <person name="Hope R."/>
            <person name="Hossain A."/>
            <person name="Karabika E."/>
            <person name="Karaffa L."/>
            <person name="Karanyi Z."/>
            <person name="Krasevec N."/>
            <person name="Kuo A."/>
            <person name="Kusch H."/>
            <person name="LaButti K."/>
            <person name="Lagendijk E.L."/>
            <person name="Lapidus A."/>
            <person name="Levasseur A."/>
            <person name="Lindquist E."/>
            <person name="Lipzen A."/>
            <person name="Logrieco A.F."/>
            <person name="MacCabe A."/>
            <person name="Maekelae M.R."/>
            <person name="Malavazi I."/>
            <person name="Melin P."/>
            <person name="Meyer V."/>
            <person name="Mielnichuk N."/>
            <person name="Miskei M."/>
            <person name="Molnar A.P."/>
            <person name="Mule G."/>
            <person name="Ngan C.Y."/>
            <person name="Orejas M."/>
            <person name="Orosz E."/>
            <person name="Ouedraogo J.P."/>
            <person name="Overkamp K.M."/>
            <person name="Park H.-S."/>
            <person name="Perrone G."/>
            <person name="Piumi F."/>
            <person name="Punt P.J."/>
            <person name="Ram A.F."/>
            <person name="Ramon A."/>
            <person name="Rauscher S."/>
            <person name="Record E."/>
            <person name="Riano-Pachon D.M."/>
            <person name="Robert V."/>
            <person name="Roehrig J."/>
            <person name="Ruller R."/>
            <person name="Salamov A."/>
            <person name="Salih N.S."/>
            <person name="Samson R.A."/>
            <person name="Sandor E."/>
            <person name="Sanguinetti M."/>
            <person name="Schuetze T."/>
            <person name="Sepcic K."/>
            <person name="Shelest E."/>
            <person name="Sherlock G."/>
            <person name="Sophianopoulou V."/>
            <person name="Squina F.M."/>
            <person name="Sun H."/>
            <person name="Susca A."/>
            <person name="Todd R.B."/>
            <person name="Tsang A."/>
            <person name="Unkles S.E."/>
            <person name="van de Wiele N."/>
            <person name="van Rossen-Uffink D."/>
            <person name="Oliveira J.V."/>
            <person name="Vesth T.C."/>
            <person name="Visser J."/>
            <person name="Yu J.-H."/>
            <person name="Zhou M."/>
            <person name="Andersen M.R."/>
            <person name="Archer D.B."/>
            <person name="Baker S.E."/>
            <person name="Benoit I."/>
            <person name="Brakhage A.A."/>
            <person name="Braus G.H."/>
            <person name="Fischer R."/>
            <person name="Frisvad J.C."/>
            <person name="Goldman G.H."/>
            <person name="Houbraken J."/>
            <person name="Oakley B."/>
            <person name="Pocsi I."/>
            <person name="Scazzocchio C."/>
            <person name="Seiboth B."/>
            <person name="vanKuyk P.A."/>
            <person name="Wortman J."/>
            <person name="Dyer P.S."/>
            <person name="Grigoriev I.V."/>
        </authorList>
    </citation>
    <scope>NUCLEOTIDE SEQUENCE [LARGE SCALE GENOMIC DNA]</scope>
    <source>
        <strain evidence="2">CBS 593.65</strain>
    </source>
</reference>
<keyword evidence="2" id="KW-1185">Reference proteome</keyword>